<evidence type="ECO:0000313" key="1">
    <source>
        <dbReference type="EMBL" id="KAF8730800.1"/>
    </source>
</evidence>
<dbReference type="OrthoDB" id="687162at2759"/>
<gene>
    <name evidence="1" type="ORF">HU200_016663</name>
</gene>
<dbReference type="Pfam" id="PF04578">
    <property type="entry name" value="DUF594"/>
    <property type="match status" value="1"/>
</dbReference>
<dbReference type="PANTHER" id="PTHR31325">
    <property type="entry name" value="OS01G0798800 PROTEIN-RELATED"/>
    <property type="match status" value="1"/>
</dbReference>
<comment type="caution">
    <text evidence="1">The sequence shown here is derived from an EMBL/GenBank/DDBJ whole genome shotgun (WGS) entry which is preliminary data.</text>
</comment>
<dbReference type="AlphaFoldDB" id="A0A835F7M0"/>
<name>A0A835F7M0_9POAL</name>
<dbReference type="InterPro" id="IPR007658">
    <property type="entry name" value="DUF594"/>
</dbReference>
<sequence length="148" mass="16403">MVVAKNLSRYCVYLMAAAPELLLDEVAWSRKLHETVSRDIKCALEGEPADVDALAERLEEMSKHEVVKRGVRLGKQLMVLIPDEEERWDLLASFWCQILLYAAPSDNLKAHKKAIAHGTELVTLIWALLTHAGIVTRPSTSNAASLGA</sequence>
<reference evidence="1" key="1">
    <citation type="submission" date="2020-07" db="EMBL/GenBank/DDBJ databases">
        <title>Genome sequence and genetic diversity analysis of an under-domesticated orphan crop, white fonio (Digitaria exilis).</title>
        <authorList>
            <person name="Bennetzen J.L."/>
            <person name="Chen S."/>
            <person name="Ma X."/>
            <person name="Wang X."/>
            <person name="Yssel A.E.J."/>
            <person name="Chaluvadi S.R."/>
            <person name="Johnson M."/>
            <person name="Gangashetty P."/>
            <person name="Hamidou F."/>
            <person name="Sanogo M.D."/>
            <person name="Zwaenepoel A."/>
            <person name="Wallace J."/>
            <person name="Van De Peer Y."/>
            <person name="Van Deynze A."/>
        </authorList>
    </citation>
    <scope>NUCLEOTIDE SEQUENCE</scope>
    <source>
        <tissue evidence="1">Leaves</tissue>
    </source>
</reference>
<accession>A0A835F7M0</accession>
<dbReference type="EMBL" id="JACEFO010001613">
    <property type="protein sequence ID" value="KAF8730800.1"/>
    <property type="molecule type" value="Genomic_DNA"/>
</dbReference>
<evidence type="ECO:0000313" key="2">
    <source>
        <dbReference type="Proteomes" id="UP000636709"/>
    </source>
</evidence>
<organism evidence="1 2">
    <name type="scientific">Digitaria exilis</name>
    <dbReference type="NCBI Taxonomy" id="1010633"/>
    <lineage>
        <taxon>Eukaryota</taxon>
        <taxon>Viridiplantae</taxon>
        <taxon>Streptophyta</taxon>
        <taxon>Embryophyta</taxon>
        <taxon>Tracheophyta</taxon>
        <taxon>Spermatophyta</taxon>
        <taxon>Magnoliopsida</taxon>
        <taxon>Liliopsida</taxon>
        <taxon>Poales</taxon>
        <taxon>Poaceae</taxon>
        <taxon>PACMAD clade</taxon>
        <taxon>Panicoideae</taxon>
        <taxon>Panicodae</taxon>
        <taxon>Paniceae</taxon>
        <taxon>Anthephorinae</taxon>
        <taxon>Digitaria</taxon>
    </lineage>
</organism>
<keyword evidence="2" id="KW-1185">Reference proteome</keyword>
<proteinExistence type="predicted"/>
<protein>
    <submittedName>
        <fullName evidence="1">Uncharacterized protein</fullName>
    </submittedName>
</protein>
<dbReference type="Proteomes" id="UP000636709">
    <property type="component" value="Unassembled WGS sequence"/>
</dbReference>